<protein>
    <submittedName>
        <fullName evidence="3">Tricarboxylic transport membrane protein</fullName>
    </submittedName>
</protein>
<proteinExistence type="predicted"/>
<feature type="transmembrane region" description="Helical" evidence="1">
    <location>
        <begin position="96"/>
        <end position="124"/>
    </location>
</feature>
<dbReference type="EMBL" id="FNBZ01000007">
    <property type="protein sequence ID" value="SDH20870.1"/>
    <property type="molecule type" value="Genomic_DNA"/>
</dbReference>
<keyword evidence="1" id="KW-0812">Transmembrane</keyword>
<dbReference type="Proteomes" id="UP000199468">
    <property type="component" value="Unassembled WGS sequence"/>
</dbReference>
<name>A0ABY0P429_9HYPH</name>
<accession>A0ABY0P429</accession>
<dbReference type="Pfam" id="PF07331">
    <property type="entry name" value="TctB"/>
    <property type="match status" value="1"/>
</dbReference>
<feature type="domain" description="DUF1468" evidence="2">
    <location>
        <begin position="8"/>
        <end position="155"/>
    </location>
</feature>
<sequence>MLLSDKVTGGVVATIGGLAFAYGSQLPPVPGQQVGPSAFPMVVGAGLVLCGGLIVFGIGRHFEEVAEADVVSHATPEELAPVPAWRNWLALLPPALLAFYALVSETLGFLPTTMIMVLLASLAFGARPKLAVPLAIIAPFMINLIFLKLLRVPLPGGILPFPW</sequence>
<reference evidence="3 4" key="1">
    <citation type="submission" date="2016-10" db="EMBL/GenBank/DDBJ databases">
        <authorList>
            <person name="Varghese N."/>
            <person name="Submissions S."/>
        </authorList>
    </citation>
    <scope>NUCLEOTIDE SEQUENCE [LARGE SCALE GENOMIC DNA]</scope>
    <source>
        <strain evidence="3 4">DSM 26672</strain>
    </source>
</reference>
<keyword evidence="1" id="KW-0472">Membrane</keyword>
<evidence type="ECO:0000256" key="1">
    <source>
        <dbReference type="SAM" id="Phobius"/>
    </source>
</evidence>
<organism evidence="3 4">
    <name type="scientific">Bosea robiniae</name>
    <dbReference type="NCBI Taxonomy" id="1036780"/>
    <lineage>
        <taxon>Bacteria</taxon>
        <taxon>Pseudomonadati</taxon>
        <taxon>Pseudomonadota</taxon>
        <taxon>Alphaproteobacteria</taxon>
        <taxon>Hyphomicrobiales</taxon>
        <taxon>Boseaceae</taxon>
        <taxon>Bosea</taxon>
    </lineage>
</organism>
<evidence type="ECO:0000259" key="2">
    <source>
        <dbReference type="Pfam" id="PF07331"/>
    </source>
</evidence>
<dbReference type="InterPro" id="IPR009936">
    <property type="entry name" value="DUF1468"/>
</dbReference>
<keyword evidence="1" id="KW-1133">Transmembrane helix</keyword>
<feature type="transmembrane region" description="Helical" evidence="1">
    <location>
        <begin position="130"/>
        <end position="150"/>
    </location>
</feature>
<dbReference type="RefSeq" id="WP_091860199.1">
    <property type="nucleotide sequence ID" value="NZ_FNBZ01000007.1"/>
</dbReference>
<evidence type="ECO:0000313" key="3">
    <source>
        <dbReference type="EMBL" id="SDH20870.1"/>
    </source>
</evidence>
<feature type="transmembrane region" description="Helical" evidence="1">
    <location>
        <begin position="39"/>
        <end position="58"/>
    </location>
</feature>
<evidence type="ECO:0000313" key="4">
    <source>
        <dbReference type="Proteomes" id="UP000199468"/>
    </source>
</evidence>
<keyword evidence="4" id="KW-1185">Reference proteome</keyword>
<comment type="caution">
    <text evidence="3">The sequence shown here is derived from an EMBL/GenBank/DDBJ whole genome shotgun (WGS) entry which is preliminary data.</text>
</comment>
<gene>
    <name evidence="3" type="ORF">SAMN05421844_107162</name>
</gene>